<gene>
    <name evidence="2" type="ORF">ACFPPC_21650</name>
</gene>
<reference evidence="3" key="1">
    <citation type="journal article" date="2019" name="Int. J. Syst. Evol. Microbiol.">
        <title>The Global Catalogue of Microorganisms (GCM) 10K type strain sequencing project: providing services to taxonomists for standard genome sequencing and annotation.</title>
        <authorList>
            <consortium name="The Broad Institute Genomics Platform"/>
            <consortium name="The Broad Institute Genome Sequencing Center for Infectious Disease"/>
            <person name="Wu L."/>
            <person name="Ma J."/>
        </authorList>
    </citation>
    <scope>NUCLEOTIDE SEQUENCE [LARGE SCALE GENOMIC DNA]</scope>
    <source>
        <strain evidence="3">CGMCC 1.16326</strain>
    </source>
</reference>
<keyword evidence="3" id="KW-1185">Reference proteome</keyword>
<organism evidence="2 3">
    <name type="scientific">Bosea vestrisii</name>
    <dbReference type="NCBI Taxonomy" id="151416"/>
    <lineage>
        <taxon>Bacteria</taxon>
        <taxon>Pseudomonadati</taxon>
        <taxon>Pseudomonadota</taxon>
        <taxon>Alphaproteobacteria</taxon>
        <taxon>Hyphomicrobiales</taxon>
        <taxon>Boseaceae</taxon>
        <taxon>Bosea</taxon>
    </lineage>
</organism>
<dbReference type="PROSITE" id="PS51186">
    <property type="entry name" value="GNAT"/>
    <property type="match status" value="1"/>
</dbReference>
<dbReference type="EMBL" id="JBHSLV010000043">
    <property type="protein sequence ID" value="MFC5395240.1"/>
    <property type="molecule type" value="Genomic_DNA"/>
</dbReference>
<evidence type="ECO:0000313" key="3">
    <source>
        <dbReference type="Proteomes" id="UP001596104"/>
    </source>
</evidence>
<dbReference type="RefSeq" id="WP_377011063.1">
    <property type="nucleotide sequence ID" value="NZ_JBHSLV010000043.1"/>
</dbReference>
<comment type="caution">
    <text evidence="2">The sequence shown here is derived from an EMBL/GenBank/DDBJ whole genome shotgun (WGS) entry which is preliminary data.</text>
</comment>
<dbReference type="EC" id="2.3.-.-" evidence="2"/>
<proteinExistence type="predicted"/>
<name>A0ABW0HF10_9HYPH</name>
<sequence length="172" mass="19559">MITDDLSRDLSTRTGFTFHVRPVGPDDEAGLAEFFTHVTPEDLRFRFLTTVREVGHDRLAAMTKIDHRQTESFIAFTEDGKTIVATGMLACDATLERGEVAISIRSEYKHKGVGWELLRHICNFAETKGVKVVESLEDRQNHEAIEIEREQGFEVDECPDDVRLVVLRKRLG</sequence>
<dbReference type="CDD" id="cd04301">
    <property type="entry name" value="NAT_SF"/>
    <property type="match status" value="1"/>
</dbReference>
<evidence type="ECO:0000313" key="2">
    <source>
        <dbReference type="EMBL" id="MFC5395240.1"/>
    </source>
</evidence>
<keyword evidence="2" id="KW-0012">Acyltransferase</keyword>
<dbReference type="InterPro" id="IPR000182">
    <property type="entry name" value="GNAT_dom"/>
</dbReference>
<dbReference type="Proteomes" id="UP001596104">
    <property type="component" value="Unassembled WGS sequence"/>
</dbReference>
<keyword evidence="2" id="KW-0808">Transferase</keyword>
<accession>A0ABW0HF10</accession>
<dbReference type="InterPro" id="IPR016181">
    <property type="entry name" value="Acyl_CoA_acyltransferase"/>
</dbReference>
<dbReference type="Gene3D" id="3.40.630.30">
    <property type="match status" value="1"/>
</dbReference>
<dbReference type="Pfam" id="PF00583">
    <property type="entry name" value="Acetyltransf_1"/>
    <property type="match status" value="1"/>
</dbReference>
<protein>
    <submittedName>
        <fullName evidence="2">GNAT family N-acetyltransferase</fullName>
        <ecNumber evidence="2">2.3.-.-</ecNumber>
    </submittedName>
</protein>
<dbReference type="GO" id="GO:0016746">
    <property type="term" value="F:acyltransferase activity"/>
    <property type="evidence" value="ECO:0007669"/>
    <property type="project" value="UniProtKB-KW"/>
</dbReference>
<feature type="domain" description="N-acetyltransferase" evidence="1">
    <location>
        <begin position="18"/>
        <end position="172"/>
    </location>
</feature>
<dbReference type="SUPFAM" id="SSF55729">
    <property type="entry name" value="Acyl-CoA N-acyltransferases (Nat)"/>
    <property type="match status" value="1"/>
</dbReference>
<evidence type="ECO:0000259" key="1">
    <source>
        <dbReference type="PROSITE" id="PS51186"/>
    </source>
</evidence>